<name>A0A3N1MB95_9PROT</name>
<reference evidence="4 5" key="1">
    <citation type="submission" date="2018-11" db="EMBL/GenBank/DDBJ databases">
        <title>Genomic Encyclopedia of Type Strains, Phase IV (KMG-IV): sequencing the most valuable type-strain genomes for metagenomic binning, comparative biology and taxonomic classification.</title>
        <authorList>
            <person name="Goeker M."/>
        </authorList>
    </citation>
    <scope>NUCLEOTIDE SEQUENCE [LARGE SCALE GENOMIC DNA]</scope>
    <source>
        <strain evidence="4 5">DSM 5900</strain>
    </source>
</reference>
<dbReference type="PANTHER" id="PTHR48081">
    <property type="entry name" value="AB HYDROLASE SUPERFAMILY PROTEIN C4A8.06C"/>
    <property type="match status" value="1"/>
</dbReference>
<dbReference type="EMBL" id="RJKX01000011">
    <property type="protein sequence ID" value="ROQ00981.1"/>
    <property type="molecule type" value="Genomic_DNA"/>
</dbReference>
<comment type="caution">
    <text evidence="4">The sequence shown here is derived from an EMBL/GenBank/DDBJ whole genome shotgun (WGS) entry which is preliminary data.</text>
</comment>
<keyword evidence="2" id="KW-0378">Hydrolase</keyword>
<accession>A0A3N1MB95</accession>
<feature type="domain" description="Alpha/beta hydrolase fold-3" evidence="3">
    <location>
        <begin position="80"/>
        <end position="287"/>
    </location>
</feature>
<dbReference type="Proteomes" id="UP000278222">
    <property type="component" value="Unassembled WGS sequence"/>
</dbReference>
<evidence type="ECO:0000313" key="5">
    <source>
        <dbReference type="Proteomes" id="UP000278222"/>
    </source>
</evidence>
<protein>
    <submittedName>
        <fullName evidence="4">Acetyl esterase</fullName>
    </submittedName>
</protein>
<dbReference type="InterPro" id="IPR050300">
    <property type="entry name" value="GDXG_lipolytic_enzyme"/>
</dbReference>
<dbReference type="SUPFAM" id="SSF53474">
    <property type="entry name" value="alpha/beta-Hydrolases"/>
    <property type="match status" value="1"/>
</dbReference>
<keyword evidence="5" id="KW-1185">Reference proteome</keyword>
<dbReference type="Pfam" id="PF07859">
    <property type="entry name" value="Abhydrolase_3"/>
    <property type="match status" value="1"/>
</dbReference>
<comment type="similarity">
    <text evidence="1">Belongs to the 'GDXG' lipolytic enzyme family.</text>
</comment>
<proteinExistence type="inferred from homology"/>
<evidence type="ECO:0000313" key="4">
    <source>
        <dbReference type="EMBL" id="ROQ00981.1"/>
    </source>
</evidence>
<dbReference type="GO" id="GO:0016787">
    <property type="term" value="F:hydrolase activity"/>
    <property type="evidence" value="ECO:0007669"/>
    <property type="project" value="UniProtKB-KW"/>
</dbReference>
<dbReference type="AlphaFoldDB" id="A0A3N1MB95"/>
<gene>
    <name evidence="4" type="ORF">EDC65_0151</name>
</gene>
<dbReference type="RefSeq" id="WP_123687787.1">
    <property type="nucleotide sequence ID" value="NZ_AP019700.1"/>
</dbReference>
<evidence type="ECO:0000259" key="3">
    <source>
        <dbReference type="Pfam" id="PF07859"/>
    </source>
</evidence>
<sequence length="312" mass="32806">MSLHPQIQQALKALAEANLPPLESLTPAEGRLQMETMIKARGTVPAAIGRTEDRAIPGPAGSIPVRLYWPPSAAGKLPVVVYFHGGGHVIGNLDTHDVICRNLCAGAEALVLSVDYRMGPENRFPAAVEDSWAALLWIAGAAAGLGADGTRIAVTGDSAGANLAAVVALMARDAGGPAIRLQALIYPVADYHLTGDSFERYATGFGMLTRGAMEWFRGHYLNGIEDARDWRASPIHAPDLAGVAPALVVTAECDVLRDDGIRYAAALRAAGVAVEEREYAGMIHGFFGLTPAIDDAVAAQAFVCDAMKRALS</sequence>
<dbReference type="InterPro" id="IPR029058">
    <property type="entry name" value="AB_hydrolase_fold"/>
</dbReference>
<dbReference type="Gene3D" id="3.40.50.1820">
    <property type="entry name" value="alpha/beta hydrolase"/>
    <property type="match status" value="1"/>
</dbReference>
<dbReference type="PANTHER" id="PTHR48081:SF8">
    <property type="entry name" value="ALPHA_BETA HYDROLASE FOLD-3 DOMAIN-CONTAINING PROTEIN-RELATED"/>
    <property type="match status" value="1"/>
</dbReference>
<organism evidence="4 5">
    <name type="scientific">Stella humosa</name>
    <dbReference type="NCBI Taxonomy" id="94"/>
    <lineage>
        <taxon>Bacteria</taxon>
        <taxon>Pseudomonadati</taxon>
        <taxon>Pseudomonadota</taxon>
        <taxon>Alphaproteobacteria</taxon>
        <taxon>Rhodospirillales</taxon>
        <taxon>Stellaceae</taxon>
        <taxon>Stella</taxon>
    </lineage>
</organism>
<dbReference type="FunFam" id="3.40.50.1820:FF:000089">
    <property type="entry name" value="Alpha/beta hydrolase"/>
    <property type="match status" value="1"/>
</dbReference>
<dbReference type="InterPro" id="IPR013094">
    <property type="entry name" value="AB_hydrolase_3"/>
</dbReference>
<evidence type="ECO:0000256" key="1">
    <source>
        <dbReference type="ARBA" id="ARBA00010515"/>
    </source>
</evidence>
<dbReference type="OrthoDB" id="9806180at2"/>
<evidence type="ECO:0000256" key="2">
    <source>
        <dbReference type="ARBA" id="ARBA00022801"/>
    </source>
</evidence>